<evidence type="ECO:0000313" key="2">
    <source>
        <dbReference type="Proteomes" id="UP000054359"/>
    </source>
</evidence>
<reference evidence="1 2" key="1">
    <citation type="submission" date="2013-11" db="EMBL/GenBank/DDBJ databases">
        <title>Genome sequencing of Stegodyphus mimosarum.</title>
        <authorList>
            <person name="Bechsgaard J."/>
        </authorList>
    </citation>
    <scope>NUCLEOTIDE SEQUENCE [LARGE SCALE GENOMIC DNA]</scope>
</reference>
<dbReference type="GO" id="GO:0004930">
    <property type="term" value="F:G protein-coupled receptor activity"/>
    <property type="evidence" value="ECO:0007669"/>
    <property type="project" value="InterPro"/>
</dbReference>
<dbReference type="AlphaFoldDB" id="A0A087T2U6"/>
<dbReference type="Proteomes" id="UP000054359">
    <property type="component" value="Unassembled WGS sequence"/>
</dbReference>
<feature type="non-terminal residue" evidence="1">
    <location>
        <position position="120"/>
    </location>
</feature>
<dbReference type="OrthoDB" id="6419617at2759"/>
<keyword evidence="2" id="KW-1185">Reference proteome</keyword>
<dbReference type="InterPro" id="IPR036445">
    <property type="entry name" value="GPCR_2_extracell_dom_sf"/>
</dbReference>
<dbReference type="EMBL" id="KK113138">
    <property type="protein sequence ID" value="KFM59435.1"/>
    <property type="molecule type" value="Genomic_DNA"/>
</dbReference>
<protein>
    <recommendedName>
        <fullName evidence="3">Ig-like domain-containing protein</fullName>
    </recommendedName>
</protein>
<evidence type="ECO:0000313" key="1">
    <source>
        <dbReference type="EMBL" id="KFM59435.1"/>
    </source>
</evidence>
<name>A0A087T2U6_STEMI</name>
<gene>
    <name evidence="1" type="ORF">X975_03397</name>
</gene>
<proteinExistence type="predicted"/>
<dbReference type="Gene3D" id="4.10.1240.10">
    <property type="entry name" value="GPCR, family 2, extracellular hormone receptor domain"/>
    <property type="match status" value="1"/>
</dbReference>
<accession>A0A087T2U6</accession>
<evidence type="ECO:0008006" key="3">
    <source>
        <dbReference type="Google" id="ProtNLM"/>
    </source>
</evidence>
<dbReference type="GO" id="GO:0016020">
    <property type="term" value="C:membrane"/>
    <property type="evidence" value="ECO:0007669"/>
    <property type="project" value="InterPro"/>
</dbReference>
<organism evidence="1 2">
    <name type="scientific">Stegodyphus mimosarum</name>
    <name type="common">African social velvet spider</name>
    <dbReference type="NCBI Taxonomy" id="407821"/>
    <lineage>
        <taxon>Eukaryota</taxon>
        <taxon>Metazoa</taxon>
        <taxon>Ecdysozoa</taxon>
        <taxon>Arthropoda</taxon>
        <taxon>Chelicerata</taxon>
        <taxon>Arachnida</taxon>
        <taxon>Araneae</taxon>
        <taxon>Araneomorphae</taxon>
        <taxon>Entelegynae</taxon>
        <taxon>Eresoidea</taxon>
        <taxon>Eresidae</taxon>
        <taxon>Stegodyphus</taxon>
    </lineage>
</organism>
<sequence length="120" mass="13623">MSKEDIFENFRYTWLKDNRHIQKERDMEVVEDLFPTGTRIILEKALTSANYTCIVHAPSVSKRDTSYITVLNAKEMSSSTCSAENSHGIHWKITASGARDIQNCPSGYTGYVHRYCIVGS</sequence>